<dbReference type="Proteomes" id="UP000053989">
    <property type="component" value="Unassembled WGS sequence"/>
</dbReference>
<protein>
    <recommendedName>
        <fullName evidence="3">F-box domain-containing protein</fullName>
    </recommendedName>
</protein>
<dbReference type="EMBL" id="KN822078">
    <property type="protein sequence ID" value="KIM59033.1"/>
    <property type="molecule type" value="Genomic_DNA"/>
</dbReference>
<keyword evidence="2" id="KW-1185">Reference proteome</keyword>
<accession>A0A0C2ZAZ0</accession>
<dbReference type="AlphaFoldDB" id="A0A0C2ZAZ0"/>
<organism evidence="1 2">
    <name type="scientific">Scleroderma citrinum Foug A</name>
    <dbReference type="NCBI Taxonomy" id="1036808"/>
    <lineage>
        <taxon>Eukaryota</taxon>
        <taxon>Fungi</taxon>
        <taxon>Dikarya</taxon>
        <taxon>Basidiomycota</taxon>
        <taxon>Agaricomycotina</taxon>
        <taxon>Agaricomycetes</taxon>
        <taxon>Agaricomycetidae</taxon>
        <taxon>Boletales</taxon>
        <taxon>Sclerodermatineae</taxon>
        <taxon>Sclerodermataceae</taxon>
        <taxon>Scleroderma</taxon>
    </lineage>
</organism>
<evidence type="ECO:0000313" key="1">
    <source>
        <dbReference type="EMBL" id="KIM59033.1"/>
    </source>
</evidence>
<name>A0A0C2ZAZ0_9AGAM</name>
<evidence type="ECO:0008006" key="3">
    <source>
        <dbReference type="Google" id="ProtNLM"/>
    </source>
</evidence>
<dbReference type="OrthoDB" id="2687612at2759"/>
<sequence>MSVKVLHLQPTVSPEQGAKILALCQGLQELTLQIVNHTNLLDEENPLHGPLHDLWPTTLCMNIASVFYGPNIYLPDLVLLRHVQRLHLTNCWVARRGLFIGLHELSQLTHLSFHIHSPGQWMTHPEVLFEIFQCFLRLRVVVLWRMEYHASEEIYSNMVQQNLMDHRIVVFNSAHFTEYTGSISSFWEIAERVVQWQENNQKCCDVPSNISSFDLLA</sequence>
<evidence type="ECO:0000313" key="2">
    <source>
        <dbReference type="Proteomes" id="UP000053989"/>
    </source>
</evidence>
<gene>
    <name evidence="1" type="ORF">SCLCIDRAFT_27613</name>
</gene>
<proteinExistence type="predicted"/>
<dbReference type="HOGENOM" id="CLU_1272929_0_0_1"/>
<dbReference type="InParanoid" id="A0A0C2ZAZ0"/>
<reference evidence="2" key="2">
    <citation type="submission" date="2015-01" db="EMBL/GenBank/DDBJ databases">
        <title>Evolutionary Origins and Diversification of the Mycorrhizal Mutualists.</title>
        <authorList>
            <consortium name="DOE Joint Genome Institute"/>
            <consortium name="Mycorrhizal Genomics Consortium"/>
            <person name="Kohler A."/>
            <person name="Kuo A."/>
            <person name="Nagy L.G."/>
            <person name="Floudas D."/>
            <person name="Copeland A."/>
            <person name="Barry K.W."/>
            <person name="Cichocki N."/>
            <person name="Veneault-Fourrey C."/>
            <person name="LaButti K."/>
            <person name="Lindquist E.A."/>
            <person name="Lipzen A."/>
            <person name="Lundell T."/>
            <person name="Morin E."/>
            <person name="Murat C."/>
            <person name="Riley R."/>
            <person name="Ohm R."/>
            <person name="Sun H."/>
            <person name="Tunlid A."/>
            <person name="Henrissat B."/>
            <person name="Grigoriev I.V."/>
            <person name="Hibbett D.S."/>
            <person name="Martin F."/>
        </authorList>
    </citation>
    <scope>NUCLEOTIDE SEQUENCE [LARGE SCALE GENOMIC DNA]</scope>
    <source>
        <strain evidence="2">Foug A</strain>
    </source>
</reference>
<reference evidence="1 2" key="1">
    <citation type="submission" date="2014-04" db="EMBL/GenBank/DDBJ databases">
        <authorList>
            <consortium name="DOE Joint Genome Institute"/>
            <person name="Kuo A."/>
            <person name="Kohler A."/>
            <person name="Nagy L.G."/>
            <person name="Floudas D."/>
            <person name="Copeland A."/>
            <person name="Barry K.W."/>
            <person name="Cichocki N."/>
            <person name="Veneault-Fourrey C."/>
            <person name="LaButti K."/>
            <person name="Lindquist E.A."/>
            <person name="Lipzen A."/>
            <person name="Lundell T."/>
            <person name="Morin E."/>
            <person name="Murat C."/>
            <person name="Sun H."/>
            <person name="Tunlid A."/>
            <person name="Henrissat B."/>
            <person name="Grigoriev I.V."/>
            <person name="Hibbett D.S."/>
            <person name="Martin F."/>
            <person name="Nordberg H.P."/>
            <person name="Cantor M.N."/>
            <person name="Hua S.X."/>
        </authorList>
    </citation>
    <scope>NUCLEOTIDE SEQUENCE [LARGE SCALE GENOMIC DNA]</scope>
    <source>
        <strain evidence="1 2">Foug A</strain>
    </source>
</reference>